<proteinExistence type="inferred from homology"/>
<dbReference type="GO" id="GO:0006952">
    <property type="term" value="P:defense response"/>
    <property type="evidence" value="ECO:0007669"/>
    <property type="project" value="UniProtKB-KW"/>
</dbReference>
<evidence type="ECO:0000256" key="6">
    <source>
        <dbReference type="SAM" id="MobiDB-lite"/>
    </source>
</evidence>
<dbReference type="EMBL" id="GHES01042761">
    <property type="protein sequence ID" value="MPA73320.1"/>
    <property type="molecule type" value="Transcribed_RNA"/>
</dbReference>
<evidence type="ECO:0000256" key="4">
    <source>
        <dbReference type="PROSITE-ProRule" id="PRU00285"/>
    </source>
</evidence>
<dbReference type="SUPFAM" id="SSF49764">
    <property type="entry name" value="HSP20-like chaperones"/>
    <property type="match status" value="1"/>
</dbReference>
<keyword evidence="7" id="KW-0812">Transmembrane</keyword>
<name>A0A5B7BWT1_DAVIN</name>
<dbReference type="InterPro" id="IPR008978">
    <property type="entry name" value="HSP20-like_chaperone"/>
</dbReference>
<evidence type="ECO:0000256" key="2">
    <source>
        <dbReference type="ARBA" id="ARBA00022475"/>
    </source>
</evidence>
<keyword evidence="7" id="KW-1133">Transmembrane helix</keyword>
<comment type="similarity">
    <text evidence="4 5">Belongs to the small heat shock protein (HSP20) family.</text>
</comment>
<dbReference type="PANTHER" id="PTHR43670:SF73">
    <property type="entry name" value="INACTIVE PROTEIN RESTRICTED TEV MOVEMENT 2-LIKE"/>
    <property type="match status" value="1"/>
</dbReference>
<keyword evidence="7" id="KW-0472">Membrane</keyword>
<feature type="compositionally biased region" description="Polar residues" evidence="6">
    <location>
        <begin position="207"/>
        <end position="221"/>
    </location>
</feature>
<dbReference type="GO" id="GO:0034605">
    <property type="term" value="P:cellular response to heat"/>
    <property type="evidence" value="ECO:0007669"/>
    <property type="project" value="TreeGrafter"/>
</dbReference>
<dbReference type="Gene3D" id="2.60.40.790">
    <property type="match status" value="1"/>
</dbReference>
<evidence type="ECO:0000259" key="8">
    <source>
        <dbReference type="PROSITE" id="PS01031"/>
    </source>
</evidence>
<reference evidence="9" key="1">
    <citation type="submission" date="2019-08" db="EMBL/GenBank/DDBJ databases">
        <title>Reference gene set and small RNA set construction with multiple tissues from Davidia involucrata Baill.</title>
        <authorList>
            <person name="Yang H."/>
            <person name="Zhou C."/>
            <person name="Li G."/>
            <person name="Wang J."/>
            <person name="Gao P."/>
            <person name="Wang M."/>
            <person name="Wang R."/>
            <person name="Zhao Y."/>
        </authorList>
    </citation>
    <scope>NUCLEOTIDE SEQUENCE</scope>
    <source>
        <tissue evidence="9">Mixed with DoveR01_LX</tissue>
    </source>
</reference>
<feature type="transmembrane region" description="Helical" evidence="7">
    <location>
        <begin position="249"/>
        <end position="267"/>
    </location>
</feature>
<evidence type="ECO:0000256" key="5">
    <source>
        <dbReference type="RuleBase" id="RU003616"/>
    </source>
</evidence>
<comment type="subcellular location">
    <subcellularLocation>
        <location evidence="1">Cell membrane</location>
        <topology evidence="1">Single-pass membrane protein</topology>
    </subcellularLocation>
</comment>
<dbReference type="InterPro" id="IPR002068">
    <property type="entry name" value="A-crystallin/Hsp20_dom"/>
</dbReference>
<dbReference type="PANTHER" id="PTHR43670">
    <property type="entry name" value="HEAT SHOCK PROTEIN 26"/>
    <property type="match status" value="1"/>
</dbReference>
<feature type="domain" description="SHSP" evidence="8">
    <location>
        <begin position="11"/>
        <end position="116"/>
    </location>
</feature>
<sequence>MDRKHQAAPNREYEDFEPKSEWVEEEVCDTLLLYLPGFKKEQLKVQLTTTKNLRISGERQLRENKWNRFLKEFPVSANCEAHKITAKFEDGILYVRQPKLITPAAKEDKEKPTSEAPGPQKPADEPQPQKNVQEKDSDQKMTSMTTQKTNGLANAKELSNADGNKSESIDAKNVSEKPSERERTTDTNSVSEKTQEEEKSEKHENLGDNSAKTESGTTSNVDADGKAGAENYKQPVGELTEKLKKPRKLMNLVLLVVIVALVLGMYVTNMIRSSKILDA</sequence>
<feature type="compositionally biased region" description="Polar residues" evidence="6">
    <location>
        <begin position="140"/>
        <end position="152"/>
    </location>
</feature>
<dbReference type="PROSITE" id="PS01031">
    <property type="entry name" value="SHSP"/>
    <property type="match status" value="1"/>
</dbReference>
<evidence type="ECO:0000256" key="3">
    <source>
        <dbReference type="ARBA" id="ARBA00022821"/>
    </source>
</evidence>
<gene>
    <name evidence="9" type="ORF">Din_042761</name>
</gene>
<dbReference type="AlphaFoldDB" id="A0A5B7BWT1"/>
<feature type="region of interest" description="Disordered" evidence="6">
    <location>
        <begin position="103"/>
        <end position="232"/>
    </location>
</feature>
<keyword evidence="2" id="KW-1003">Cell membrane</keyword>
<feature type="compositionally biased region" description="Basic and acidic residues" evidence="6">
    <location>
        <begin position="193"/>
        <end position="206"/>
    </location>
</feature>
<dbReference type="CDD" id="cd06464">
    <property type="entry name" value="ACD_sHsps-like"/>
    <property type="match status" value="1"/>
</dbReference>
<dbReference type="Pfam" id="PF00011">
    <property type="entry name" value="HSP20"/>
    <property type="match status" value="1"/>
</dbReference>
<evidence type="ECO:0000313" key="9">
    <source>
        <dbReference type="EMBL" id="MPA73320.1"/>
    </source>
</evidence>
<feature type="compositionally biased region" description="Basic and acidic residues" evidence="6">
    <location>
        <begin position="164"/>
        <end position="185"/>
    </location>
</feature>
<dbReference type="GO" id="GO:0005886">
    <property type="term" value="C:plasma membrane"/>
    <property type="evidence" value="ECO:0007669"/>
    <property type="project" value="UniProtKB-SubCell"/>
</dbReference>
<organism evidence="9">
    <name type="scientific">Davidia involucrata</name>
    <name type="common">Dove tree</name>
    <dbReference type="NCBI Taxonomy" id="16924"/>
    <lineage>
        <taxon>Eukaryota</taxon>
        <taxon>Viridiplantae</taxon>
        <taxon>Streptophyta</taxon>
        <taxon>Embryophyta</taxon>
        <taxon>Tracheophyta</taxon>
        <taxon>Spermatophyta</taxon>
        <taxon>Magnoliopsida</taxon>
        <taxon>eudicotyledons</taxon>
        <taxon>Gunneridae</taxon>
        <taxon>Pentapetalae</taxon>
        <taxon>asterids</taxon>
        <taxon>Cornales</taxon>
        <taxon>Nyssaceae</taxon>
        <taxon>Davidia</taxon>
    </lineage>
</organism>
<protein>
    <submittedName>
        <fullName evidence="9">Putative inactive protein RESTRICTED TEV MOVEMENT 2-like</fullName>
    </submittedName>
</protein>
<keyword evidence="3" id="KW-0611">Plant defense</keyword>
<evidence type="ECO:0000256" key="7">
    <source>
        <dbReference type="SAM" id="Phobius"/>
    </source>
</evidence>
<evidence type="ECO:0000256" key="1">
    <source>
        <dbReference type="ARBA" id="ARBA00004162"/>
    </source>
</evidence>
<accession>A0A5B7BWT1</accession>